<name>A0A120I9U8_9LACT</name>
<accession>A0A120I9U8</accession>
<dbReference type="EMBL" id="CP065662">
    <property type="protein sequence ID" value="QPS02258.1"/>
    <property type="molecule type" value="Genomic_DNA"/>
</dbReference>
<organism evidence="2 3">
    <name type="scientific">Aerococcus urinae</name>
    <dbReference type="NCBI Taxonomy" id="1376"/>
    <lineage>
        <taxon>Bacteria</taxon>
        <taxon>Bacillati</taxon>
        <taxon>Bacillota</taxon>
        <taxon>Bacilli</taxon>
        <taxon>Lactobacillales</taxon>
        <taxon>Aerococcaceae</taxon>
        <taxon>Aerococcus</taxon>
    </lineage>
</organism>
<gene>
    <name evidence="2" type="ORF">I6G68_04140</name>
    <name evidence="1" type="ORF">ODY43_08575</name>
</gene>
<evidence type="ECO:0000313" key="2">
    <source>
        <dbReference type="EMBL" id="QPS02258.1"/>
    </source>
</evidence>
<dbReference type="KEGG" id="aun:AWM73_05900"/>
<keyword evidence="4" id="KW-1185">Reference proteome</keyword>
<dbReference type="AlphaFoldDB" id="A0A120I9U8"/>
<dbReference type="EMBL" id="JAOTML010000011">
    <property type="protein sequence ID" value="MCY3054032.1"/>
    <property type="molecule type" value="Genomic_DNA"/>
</dbReference>
<evidence type="ECO:0000313" key="1">
    <source>
        <dbReference type="EMBL" id="MCY3054032.1"/>
    </source>
</evidence>
<sequence>MIEHDPLGPWAKEVLKEAKKESQDYGQRAYLKACQAAIEALDLRYQQASGQLDGLSWDKENW</sequence>
<reference evidence="1" key="2">
    <citation type="submission" date="2022-09" db="EMBL/GenBank/DDBJ databases">
        <title>Aerococcus urinae taxonomy study.</title>
        <authorList>
            <person name="Christensen J."/>
            <person name="Senneby E."/>
        </authorList>
    </citation>
    <scope>NUCLEOTIDE SEQUENCE</scope>
    <source>
        <strain evidence="1">NLD-066-U95</strain>
    </source>
</reference>
<dbReference type="RefSeq" id="WP_060778508.1">
    <property type="nucleotide sequence ID" value="NZ_CAJHLF010000005.1"/>
</dbReference>
<dbReference type="Proteomes" id="UP000594771">
    <property type="component" value="Chromosome"/>
</dbReference>
<protein>
    <submittedName>
        <fullName evidence="2">Uncharacterized protein</fullName>
    </submittedName>
</protein>
<evidence type="ECO:0000313" key="4">
    <source>
        <dbReference type="Proteomes" id="UP001069145"/>
    </source>
</evidence>
<reference evidence="2 3" key="1">
    <citation type="submission" date="2020-12" db="EMBL/GenBank/DDBJ databases">
        <title>FDA dAtabase for Regulatory Grade micrObial Sequences (FDA-ARGOS): Supporting development and validation of Infectious Disease Dx tests.</title>
        <authorList>
            <person name="Sproer C."/>
            <person name="Gronow S."/>
            <person name="Severitt S."/>
            <person name="Schroder I."/>
            <person name="Tallon L."/>
            <person name="Sadzewicz L."/>
            <person name="Zhao X."/>
            <person name="Boylan J."/>
            <person name="Ott S."/>
            <person name="Bowen H."/>
            <person name="Vavikolanu K."/>
            <person name="Mehta A."/>
            <person name="Aluvathingal J."/>
            <person name="Nadendla S."/>
            <person name="Lowell S."/>
            <person name="Myers T."/>
            <person name="Yan Y."/>
            <person name="Sichtig H."/>
        </authorList>
    </citation>
    <scope>NUCLEOTIDE SEQUENCE [LARGE SCALE GENOMIC DNA]</scope>
    <source>
        <strain evidence="2 3">FDAARGOS_911</strain>
    </source>
</reference>
<proteinExistence type="predicted"/>
<dbReference type="Proteomes" id="UP001069145">
    <property type="component" value="Unassembled WGS sequence"/>
</dbReference>
<dbReference type="GeneID" id="35768443"/>
<evidence type="ECO:0000313" key="3">
    <source>
        <dbReference type="Proteomes" id="UP000594771"/>
    </source>
</evidence>